<feature type="compositionally biased region" description="Polar residues" evidence="1">
    <location>
        <begin position="211"/>
        <end position="221"/>
    </location>
</feature>
<organism evidence="2 3">
    <name type="scientific">Plasmodium inui San Antonio 1</name>
    <dbReference type="NCBI Taxonomy" id="1237626"/>
    <lineage>
        <taxon>Eukaryota</taxon>
        <taxon>Sar</taxon>
        <taxon>Alveolata</taxon>
        <taxon>Apicomplexa</taxon>
        <taxon>Aconoidasida</taxon>
        <taxon>Haemosporida</taxon>
        <taxon>Plasmodiidae</taxon>
        <taxon>Plasmodium</taxon>
        <taxon>Plasmodium (Plasmodium)</taxon>
    </lineage>
</organism>
<feature type="compositionally biased region" description="Polar residues" evidence="1">
    <location>
        <begin position="98"/>
        <end position="112"/>
    </location>
</feature>
<evidence type="ECO:0000256" key="1">
    <source>
        <dbReference type="SAM" id="MobiDB-lite"/>
    </source>
</evidence>
<dbReference type="Proteomes" id="UP000030640">
    <property type="component" value="Unassembled WGS sequence"/>
</dbReference>
<feature type="compositionally biased region" description="Basic and acidic residues" evidence="1">
    <location>
        <begin position="235"/>
        <end position="292"/>
    </location>
</feature>
<dbReference type="EMBL" id="KI965521">
    <property type="protein sequence ID" value="EUD64244.1"/>
    <property type="molecule type" value="Genomic_DNA"/>
</dbReference>
<gene>
    <name evidence="2" type="ORF">C922_05375</name>
</gene>
<feature type="region of interest" description="Disordered" evidence="1">
    <location>
        <begin position="1"/>
        <end position="323"/>
    </location>
</feature>
<dbReference type="AlphaFoldDB" id="W7A563"/>
<feature type="compositionally biased region" description="Polar residues" evidence="1">
    <location>
        <begin position="293"/>
        <end position="302"/>
    </location>
</feature>
<dbReference type="GeneID" id="20040649"/>
<protein>
    <submittedName>
        <fullName evidence="2">Uncharacterized protein</fullName>
    </submittedName>
</protein>
<feature type="compositionally biased region" description="Basic and acidic residues" evidence="1">
    <location>
        <begin position="62"/>
        <end position="79"/>
    </location>
</feature>
<sequence length="323" mass="37199">MTRVPTSRGLHREDINSKCKRKPPDSLIFKRARRKQQILPRETNNPEMTSLGVKDSKRRSRKSETEVNRKRLQQEDNLSRKKLSPTQKILKPEDWSSRQKFQGNQSEGSQTLKKTHSQPRKGTNSNKKIRKELLGKNLNDIITPGLPKGLSRGQNRRIKTEHLNTGHSKITLQESKKKKERKKSPHEVNPGSRTGTKKSKKSRKKLRSGVDKSQQNRQALNPNERLDNTHATGKILEKGLTKGENRRNQENNHPESWEEDLKKVTRPKQEGKKKPENEILRRNREALVENNRDNTSATTPPNATMVFLKGKSGKNLKPPNDTR</sequence>
<dbReference type="VEuPathDB" id="PlasmoDB:C922_05375"/>
<proteinExistence type="predicted"/>
<accession>W7A563</accession>
<evidence type="ECO:0000313" key="2">
    <source>
        <dbReference type="EMBL" id="EUD64244.1"/>
    </source>
</evidence>
<reference evidence="2 3" key="1">
    <citation type="submission" date="2013-02" db="EMBL/GenBank/DDBJ databases">
        <title>The Genome Sequence of Plasmodium inui San Antonio 1.</title>
        <authorList>
            <consortium name="The Broad Institute Genome Sequencing Platform"/>
            <consortium name="The Broad Institute Genome Sequencing Center for Infectious Disease"/>
            <person name="Neafsey D."/>
            <person name="Cheeseman I."/>
            <person name="Volkman S."/>
            <person name="Adams J."/>
            <person name="Walker B."/>
            <person name="Young S.K."/>
            <person name="Zeng Q."/>
            <person name="Gargeya S."/>
            <person name="Fitzgerald M."/>
            <person name="Haas B."/>
            <person name="Abouelleil A."/>
            <person name="Alvarado L."/>
            <person name="Arachchi H.M."/>
            <person name="Berlin A.M."/>
            <person name="Chapman S.B."/>
            <person name="Dewar J."/>
            <person name="Goldberg J."/>
            <person name="Griggs A."/>
            <person name="Gujja S."/>
            <person name="Hansen M."/>
            <person name="Howarth C."/>
            <person name="Imamovic A."/>
            <person name="Larimer J."/>
            <person name="McCowan C."/>
            <person name="Murphy C."/>
            <person name="Neiman D."/>
            <person name="Pearson M."/>
            <person name="Priest M."/>
            <person name="Roberts A."/>
            <person name="Saif S."/>
            <person name="Shea T."/>
            <person name="Sisk P."/>
            <person name="Sykes S."/>
            <person name="Wortman J."/>
            <person name="Nusbaum C."/>
            <person name="Birren B."/>
        </authorList>
    </citation>
    <scope>NUCLEOTIDE SEQUENCE [LARGE SCALE GENOMIC DNA]</scope>
    <source>
        <strain evidence="2 3">San Antonio 1</strain>
    </source>
</reference>
<keyword evidence="3" id="KW-1185">Reference proteome</keyword>
<evidence type="ECO:0000313" key="3">
    <source>
        <dbReference type="Proteomes" id="UP000030640"/>
    </source>
</evidence>
<name>W7A563_9APIC</name>
<dbReference type="RefSeq" id="XP_008819168.1">
    <property type="nucleotide sequence ID" value="XM_008820946.1"/>
</dbReference>
<feature type="compositionally biased region" description="Basic residues" evidence="1">
    <location>
        <begin position="195"/>
        <end position="207"/>
    </location>
</feature>